<gene>
    <name evidence="2" type="ORF">COT94_01455</name>
</gene>
<feature type="region of interest" description="Disordered" evidence="1">
    <location>
        <begin position="138"/>
        <end position="168"/>
    </location>
</feature>
<evidence type="ECO:0000313" key="3">
    <source>
        <dbReference type="Proteomes" id="UP000228533"/>
    </source>
</evidence>
<protein>
    <submittedName>
        <fullName evidence="2">Uncharacterized protein</fullName>
    </submittedName>
</protein>
<evidence type="ECO:0000256" key="1">
    <source>
        <dbReference type="SAM" id="MobiDB-lite"/>
    </source>
</evidence>
<sequence length="168" mass="18725">MGFLGDLGGTLGFNQMPSGENRDIKRVFNPYEEHTFLALQNQLKQLMPEARIKVVQALQTEGLWGKVTSSSRVIDAVTKNCGPGMARLVQQKVLTKGVLLRLTPEQIKRNIAYSRYMIKRNEEKGLNGNGIKPIEYQTAGGNQLDRKSGALDNGQKPETSMTKRPMSF</sequence>
<dbReference type="AlphaFoldDB" id="A0A2M6WTV7"/>
<organism evidence="2 3">
    <name type="scientific">Candidatus Falkowbacteria bacterium CG10_big_fil_rev_8_21_14_0_10_37_14</name>
    <dbReference type="NCBI Taxonomy" id="1974561"/>
    <lineage>
        <taxon>Bacteria</taxon>
        <taxon>Candidatus Falkowiibacteriota</taxon>
    </lineage>
</organism>
<evidence type="ECO:0000313" key="2">
    <source>
        <dbReference type="EMBL" id="PIT96228.1"/>
    </source>
</evidence>
<accession>A0A2M6WTV7</accession>
<name>A0A2M6WTV7_9BACT</name>
<dbReference type="Proteomes" id="UP000228533">
    <property type="component" value="Unassembled WGS sequence"/>
</dbReference>
<proteinExistence type="predicted"/>
<comment type="caution">
    <text evidence="2">The sequence shown here is derived from an EMBL/GenBank/DDBJ whole genome shotgun (WGS) entry which is preliminary data.</text>
</comment>
<dbReference type="EMBL" id="PFAM01000009">
    <property type="protein sequence ID" value="PIT96228.1"/>
    <property type="molecule type" value="Genomic_DNA"/>
</dbReference>
<reference evidence="3" key="1">
    <citation type="submission" date="2017-09" db="EMBL/GenBank/DDBJ databases">
        <title>Depth-based differentiation of microbial function through sediment-hosted aquifers and enrichment of novel symbionts in the deep terrestrial subsurface.</title>
        <authorList>
            <person name="Probst A.J."/>
            <person name="Ladd B."/>
            <person name="Jarett J.K."/>
            <person name="Geller-Mcgrath D.E."/>
            <person name="Sieber C.M.K."/>
            <person name="Emerson J.B."/>
            <person name="Anantharaman K."/>
            <person name="Thomas B.C."/>
            <person name="Malmstrom R."/>
            <person name="Stieglmeier M."/>
            <person name="Klingl A."/>
            <person name="Woyke T."/>
            <person name="Ryan C.M."/>
            <person name="Banfield J.F."/>
        </authorList>
    </citation>
    <scope>NUCLEOTIDE SEQUENCE [LARGE SCALE GENOMIC DNA]</scope>
</reference>